<dbReference type="PANTHER" id="PTHR13964">
    <property type="entry name" value="RBP-RELATED"/>
    <property type="match status" value="1"/>
</dbReference>
<dbReference type="GO" id="GO:0016514">
    <property type="term" value="C:SWI/SNF complex"/>
    <property type="evidence" value="ECO:0007669"/>
    <property type="project" value="EnsemblFungi"/>
</dbReference>
<feature type="compositionally biased region" description="Polar residues" evidence="4">
    <location>
        <begin position="183"/>
        <end position="192"/>
    </location>
</feature>
<dbReference type="AlphaFoldDB" id="A0A1G4J6J9"/>
<dbReference type="PROSITE" id="PS51011">
    <property type="entry name" value="ARID"/>
    <property type="match status" value="1"/>
</dbReference>
<dbReference type="CDD" id="cd16871">
    <property type="entry name" value="ARID_Swi1p-like"/>
    <property type="match status" value="1"/>
</dbReference>
<dbReference type="GO" id="GO:0006338">
    <property type="term" value="P:chromatin remodeling"/>
    <property type="evidence" value="ECO:0007669"/>
    <property type="project" value="EnsemblFungi"/>
</dbReference>
<dbReference type="OrthoDB" id="1938591at2759"/>
<dbReference type="SMART" id="SM01014">
    <property type="entry name" value="ARID"/>
    <property type="match status" value="1"/>
</dbReference>
<evidence type="ECO:0000256" key="3">
    <source>
        <dbReference type="ARBA" id="ARBA00023242"/>
    </source>
</evidence>
<keyword evidence="1" id="KW-0805">Transcription regulation</keyword>
<evidence type="ECO:0000256" key="1">
    <source>
        <dbReference type="ARBA" id="ARBA00023015"/>
    </source>
</evidence>
<feature type="compositionally biased region" description="Low complexity" evidence="4">
    <location>
        <begin position="166"/>
        <end position="182"/>
    </location>
</feature>
<dbReference type="GO" id="GO:0031496">
    <property type="term" value="P:positive regulation of mating type switching"/>
    <property type="evidence" value="ECO:0007669"/>
    <property type="project" value="EnsemblFungi"/>
</dbReference>
<feature type="compositionally biased region" description="Polar residues" evidence="4">
    <location>
        <begin position="217"/>
        <end position="231"/>
    </location>
</feature>
<dbReference type="GO" id="GO:0034198">
    <property type="term" value="P:cellular response to amino acid starvation"/>
    <property type="evidence" value="ECO:0007669"/>
    <property type="project" value="EnsemblFungi"/>
</dbReference>
<feature type="region of interest" description="Disordered" evidence="4">
    <location>
        <begin position="166"/>
        <end position="231"/>
    </location>
</feature>
<dbReference type="Proteomes" id="UP000190274">
    <property type="component" value="Chromosome D"/>
</dbReference>
<dbReference type="EMBL" id="LT598454">
    <property type="protein sequence ID" value="SCU85198.1"/>
    <property type="molecule type" value="Genomic_DNA"/>
</dbReference>
<evidence type="ECO:0000313" key="6">
    <source>
        <dbReference type="EMBL" id="SCU85198.1"/>
    </source>
</evidence>
<organism evidence="6 7">
    <name type="scientific">Lachancea dasiensis</name>
    <dbReference type="NCBI Taxonomy" id="1072105"/>
    <lineage>
        <taxon>Eukaryota</taxon>
        <taxon>Fungi</taxon>
        <taxon>Dikarya</taxon>
        <taxon>Ascomycota</taxon>
        <taxon>Saccharomycotina</taxon>
        <taxon>Saccharomycetes</taxon>
        <taxon>Saccharomycetales</taxon>
        <taxon>Saccharomycetaceae</taxon>
        <taxon>Lachancea</taxon>
    </lineage>
</organism>
<dbReference type="GO" id="GO:0006261">
    <property type="term" value="P:DNA-templated DNA replication"/>
    <property type="evidence" value="ECO:0007669"/>
    <property type="project" value="EnsemblFungi"/>
</dbReference>
<feature type="region of interest" description="Disordered" evidence="4">
    <location>
        <begin position="375"/>
        <end position="422"/>
    </location>
</feature>
<name>A0A1G4J6J9_9SACH</name>
<dbReference type="SMART" id="SM00501">
    <property type="entry name" value="BRIGHT"/>
    <property type="match status" value="1"/>
</dbReference>
<dbReference type="InterPro" id="IPR036431">
    <property type="entry name" value="ARID_dom_sf"/>
</dbReference>
<keyword evidence="3" id="KW-0539">Nucleus</keyword>
<gene>
    <name evidence="6" type="ORF">LADA_0D06194G</name>
</gene>
<dbReference type="GO" id="GO:0061629">
    <property type="term" value="F:RNA polymerase II-specific DNA-binding transcription factor binding"/>
    <property type="evidence" value="ECO:0007669"/>
    <property type="project" value="EnsemblFungi"/>
</dbReference>
<feature type="compositionally biased region" description="Polar residues" evidence="4">
    <location>
        <begin position="1"/>
        <end position="12"/>
    </location>
</feature>
<keyword evidence="7" id="KW-1185">Reference proteome</keyword>
<evidence type="ECO:0000256" key="4">
    <source>
        <dbReference type="SAM" id="MobiDB-lite"/>
    </source>
</evidence>
<feature type="compositionally biased region" description="Polar residues" evidence="4">
    <location>
        <begin position="375"/>
        <end position="385"/>
    </location>
</feature>
<evidence type="ECO:0000256" key="2">
    <source>
        <dbReference type="ARBA" id="ARBA00023163"/>
    </source>
</evidence>
<reference evidence="6 7" key="1">
    <citation type="submission" date="2016-03" db="EMBL/GenBank/DDBJ databases">
        <authorList>
            <person name="Devillers H."/>
        </authorList>
    </citation>
    <scope>NUCLEOTIDE SEQUENCE [LARGE SCALE GENOMIC DNA]</scope>
    <source>
        <strain evidence="6">CBS 10888</strain>
    </source>
</reference>
<protein>
    <submittedName>
        <fullName evidence="6">LADA_0D06194g1_1</fullName>
    </submittedName>
</protein>
<dbReference type="Gene3D" id="1.10.150.60">
    <property type="entry name" value="ARID DNA-binding domain"/>
    <property type="match status" value="1"/>
</dbReference>
<feature type="region of interest" description="Disordered" evidence="4">
    <location>
        <begin position="90"/>
        <end position="127"/>
    </location>
</feature>
<feature type="compositionally biased region" description="Low complexity" evidence="4">
    <location>
        <begin position="91"/>
        <end position="111"/>
    </location>
</feature>
<dbReference type="GO" id="GO:0045944">
    <property type="term" value="P:positive regulation of transcription by RNA polymerase II"/>
    <property type="evidence" value="ECO:0007669"/>
    <property type="project" value="EnsemblFungi"/>
</dbReference>
<accession>A0A1G4J6J9</accession>
<feature type="region of interest" description="Disordered" evidence="4">
    <location>
        <begin position="1"/>
        <end position="35"/>
    </location>
</feature>
<keyword evidence="2" id="KW-0804">Transcription</keyword>
<feature type="compositionally biased region" description="Basic residues" evidence="4">
    <location>
        <begin position="400"/>
        <end position="413"/>
    </location>
</feature>
<feature type="domain" description="ARID" evidence="5">
    <location>
        <begin position="253"/>
        <end position="342"/>
    </location>
</feature>
<dbReference type="STRING" id="1266660.A0A1G4J6J9"/>
<proteinExistence type="predicted"/>
<dbReference type="GO" id="GO:0000976">
    <property type="term" value="F:transcription cis-regulatory region binding"/>
    <property type="evidence" value="ECO:0007669"/>
    <property type="project" value="TreeGrafter"/>
</dbReference>
<dbReference type="InterPro" id="IPR001606">
    <property type="entry name" value="ARID_dom"/>
</dbReference>
<dbReference type="PANTHER" id="PTHR13964:SF27">
    <property type="entry name" value="HAT-TRICK, ISOFORM D"/>
    <property type="match status" value="1"/>
</dbReference>
<dbReference type="SUPFAM" id="SSF46774">
    <property type="entry name" value="ARID-like"/>
    <property type="match status" value="1"/>
</dbReference>
<sequence length="1102" mass="122446">MDSQPQNHLGNTDQDEYLNFLDTRPLQGDSNSGISPQAILARSSVHGSNSNLQSVSPASVISPVTHNQQMNSAASQHMVNAGATPQQFLAHSVSSQQLQHQSQEHNQAQSQGHTPTPGPAQAASSQAITPQAILGKTNSFQDVPSANTSSHPGSGFADRTAMFAALQQRQQQQRQKLQMMQQSASRTGSPQDTGIKRSSVEAPLQAPPVGQLPPAQPQGSSPSTNNLPQVQQRQAIQDLDPEVQKRVSTELNNKQFELFMKSLVENCRRRNAPLRSFPEIQGRRVNLFVLYTMVQKLGGGESVTRFQQWPMLTQKLQLATDSSQQLAALYYQLLLPYEQYLASSEGIKETQAKRLFLQQFLQELLKKILSAQSYHSPNNAPTQPAYSHGPTSGALEANKVKKPRKPKVKKKSKKELEREMQLQQEQLKRQQLEQQNKLLLEQRAKQQQEQMLLQQQAIQHNLEYQKLPKVYKRSFARNYVPSNRAIETSNGYDMRAVSQIGEKIDANKPVFLFAPELGTINLHALSLSLLSGCVSEVNVALNTLLVTSADNLLHIPLDRFDGIIESLSILGCQLLNSLCLSDDCPTQNCDKYLRNFDVVRMLDEDTKYTSDNVGLEKLFRAKQAEMGENDVTIKVDSLTGADLEQSSLAPESALVDNALEEHDAKTEGNANNQSPGVADEPATTWHYLPEALSVLDDIDQRKLSISSYMGSLRDVRDEVDSLFSKVTTRGAENYQLMLVDQLSTISMIIRNLSFHEANTSPIATNISYKRFVGDITWALFLHSEKFLFSRKCFNFKKDLIITLSNIAHLFKIEDHVSACLLVLLILSFGEGKKQSEDLNTLQFPEYSLKTSNYQSFGIDVLAKLLTLGYPNRLLFRAVFLQTFELDVQSQDVKNCQKLLNLYEATTGRSHNSLALLHDTFASLVSSIPFQQLNMAPSLVEEVGPQIAQSVTALLSLARICRRESLPKGAPNLPLLWLKSEENLGSSLRRLSEALSNLGMHANNNLKHLKVLFNSISAKCLELVTILIDRSLEISGAGDTNSTAEYEKALKTLNAIPNLLPSEKNSVTFLTNPLANCLVASQMGGLHRLRSRLLEEIDAICSL</sequence>
<evidence type="ECO:0000259" key="5">
    <source>
        <dbReference type="PROSITE" id="PS51011"/>
    </source>
</evidence>
<dbReference type="InterPro" id="IPR051232">
    <property type="entry name" value="ARID/SWI1_ChromRemod"/>
</dbReference>
<evidence type="ECO:0000313" key="7">
    <source>
        <dbReference type="Proteomes" id="UP000190274"/>
    </source>
</evidence>
<dbReference type="Pfam" id="PF01388">
    <property type="entry name" value="ARID"/>
    <property type="match status" value="1"/>
</dbReference>